<dbReference type="CDD" id="cd17535">
    <property type="entry name" value="REC_NarL-like"/>
    <property type="match status" value="1"/>
</dbReference>
<dbReference type="PROSITE" id="PS50043">
    <property type="entry name" value="HTH_LUXR_2"/>
    <property type="match status" value="1"/>
</dbReference>
<evidence type="ECO:0000256" key="5">
    <source>
        <dbReference type="ARBA" id="ARBA00023163"/>
    </source>
</evidence>
<keyword evidence="3" id="KW-0805">Transcription regulation</keyword>
<accession>B8GSX5</accession>
<dbReference type="GO" id="GO:0003677">
    <property type="term" value="F:DNA binding"/>
    <property type="evidence" value="ECO:0007669"/>
    <property type="project" value="UniProtKB-KW"/>
</dbReference>
<dbReference type="Pfam" id="PF00196">
    <property type="entry name" value="GerE"/>
    <property type="match status" value="1"/>
</dbReference>
<organism evidence="9 10">
    <name type="scientific">Thioalkalivibrio sulfidiphilus (strain HL-EbGR7)</name>
    <dbReference type="NCBI Taxonomy" id="396588"/>
    <lineage>
        <taxon>Bacteria</taxon>
        <taxon>Pseudomonadati</taxon>
        <taxon>Pseudomonadota</taxon>
        <taxon>Gammaproteobacteria</taxon>
        <taxon>Chromatiales</taxon>
        <taxon>Ectothiorhodospiraceae</taxon>
        <taxon>Thioalkalivibrio</taxon>
    </lineage>
</organism>
<dbReference type="SUPFAM" id="SSF52172">
    <property type="entry name" value="CheY-like"/>
    <property type="match status" value="1"/>
</dbReference>
<dbReference type="InterPro" id="IPR016032">
    <property type="entry name" value="Sig_transdc_resp-reg_C-effctor"/>
</dbReference>
<dbReference type="GO" id="GO:0000160">
    <property type="term" value="P:phosphorelay signal transduction system"/>
    <property type="evidence" value="ECO:0007669"/>
    <property type="project" value="UniProtKB-KW"/>
</dbReference>
<dbReference type="Pfam" id="PF00072">
    <property type="entry name" value="Response_reg"/>
    <property type="match status" value="1"/>
</dbReference>
<keyword evidence="4" id="KW-0238">DNA-binding</keyword>
<gene>
    <name evidence="9" type="ordered locus">Tgr7_1909</name>
</gene>
<keyword evidence="10" id="KW-1185">Reference proteome</keyword>
<feature type="domain" description="Response regulatory" evidence="8">
    <location>
        <begin position="3"/>
        <end position="122"/>
    </location>
</feature>
<dbReference type="PANTHER" id="PTHR43214">
    <property type="entry name" value="TWO-COMPONENT RESPONSE REGULATOR"/>
    <property type="match status" value="1"/>
</dbReference>
<feature type="domain" description="HTH luxR-type" evidence="7">
    <location>
        <begin position="145"/>
        <end position="210"/>
    </location>
</feature>
<evidence type="ECO:0000313" key="9">
    <source>
        <dbReference type="EMBL" id="ACL72990.1"/>
    </source>
</evidence>
<evidence type="ECO:0000256" key="4">
    <source>
        <dbReference type="ARBA" id="ARBA00023125"/>
    </source>
</evidence>
<dbReference type="EMBL" id="CP001339">
    <property type="protein sequence ID" value="ACL72990.1"/>
    <property type="molecule type" value="Genomic_DNA"/>
</dbReference>
<dbReference type="SMART" id="SM00448">
    <property type="entry name" value="REC"/>
    <property type="match status" value="1"/>
</dbReference>
<dbReference type="GO" id="GO:0006355">
    <property type="term" value="P:regulation of DNA-templated transcription"/>
    <property type="evidence" value="ECO:0007669"/>
    <property type="project" value="InterPro"/>
</dbReference>
<dbReference type="KEGG" id="tgr:Tgr7_1909"/>
<dbReference type="InterPro" id="IPR058245">
    <property type="entry name" value="NreC/VraR/RcsB-like_REC"/>
</dbReference>
<proteinExistence type="predicted"/>
<dbReference type="PRINTS" id="PR00038">
    <property type="entry name" value="HTHLUXR"/>
</dbReference>
<sequence length="220" mass="23459">MIDVLLVDDHELVRMGIRGLLDERAAVTGIQVVGEAHSGEEALVEAKRLKPDVVLMDINMPGIGGLVATRRIVEAQPSVKVLVLTAMDEGPVPRWVLEAGASGYLTKGCRIEEMIAAIQGAMQGERHISPAVAQRLALGGLAKGQANPFDELSGRERQILLMILQGQTPQAIATALNISPKTVSTYKCRVMGKLGISNDMQLVTLAAQHGLIASREVGDN</sequence>
<dbReference type="CDD" id="cd06170">
    <property type="entry name" value="LuxR_C_like"/>
    <property type="match status" value="1"/>
</dbReference>
<evidence type="ECO:0000259" key="7">
    <source>
        <dbReference type="PROSITE" id="PS50043"/>
    </source>
</evidence>
<feature type="modified residue" description="4-aspartylphosphate" evidence="6">
    <location>
        <position position="57"/>
    </location>
</feature>
<dbReference type="SUPFAM" id="SSF46894">
    <property type="entry name" value="C-terminal effector domain of the bipartite response regulators"/>
    <property type="match status" value="1"/>
</dbReference>
<dbReference type="InterPro" id="IPR011006">
    <property type="entry name" value="CheY-like_superfamily"/>
</dbReference>
<dbReference type="RefSeq" id="WP_012638469.1">
    <property type="nucleotide sequence ID" value="NC_011901.1"/>
</dbReference>
<reference evidence="9 10" key="1">
    <citation type="journal article" date="2011" name="Stand. Genomic Sci.">
        <title>Complete genome sequence of 'Thioalkalivibrio sulfidophilus' HL-EbGr7.</title>
        <authorList>
            <person name="Muyzer G."/>
            <person name="Sorokin D.Y."/>
            <person name="Mavromatis K."/>
            <person name="Lapidus A."/>
            <person name="Clum A."/>
            <person name="Ivanova N."/>
            <person name="Pati A."/>
            <person name="d'Haeseleer P."/>
            <person name="Woyke T."/>
            <person name="Kyrpides N.C."/>
        </authorList>
    </citation>
    <scope>NUCLEOTIDE SEQUENCE [LARGE SCALE GENOMIC DNA]</scope>
    <source>
        <strain evidence="9 10">HL-EbGR7</strain>
    </source>
</reference>
<dbReference type="Proteomes" id="UP000002383">
    <property type="component" value="Chromosome"/>
</dbReference>
<dbReference type="HOGENOM" id="CLU_000445_90_1_6"/>
<evidence type="ECO:0000256" key="2">
    <source>
        <dbReference type="ARBA" id="ARBA00023012"/>
    </source>
</evidence>
<evidence type="ECO:0000256" key="6">
    <source>
        <dbReference type="PROSITE-ProRule" id="PRU00169"/>
    </source>
</evidence>
<dbReference type="STRING" id="396588.Tgr7_1909"/>
<dbReference type="InterPro" id="IPR001789">
    <property type="entry name" value="Sig_transdc_resp-reg_receiver"/>
</dbReference>
<evidence type="ECO:0000313" key="10">
    <source>
        <dbReference type="Proteomes" id="UP000002383"/>
    </source>
</evidence>
<name>B8GSX5_THISH</name>
<keyword evidence="1 6" id="KW-0597">Phosphoprotein</keyword>
<dbReference type="InterPro" id="IPR039420">
    <property type="entry name" value="WalR-like"/>
</dbReference>
<protein>
    <submittedName>
        <fullName evidence="9">Response regulator receiver protein</fullName>
    </submittedName>
</protein>
<keyword evidence="2" id="KW-0902">Two-component regulatory system</keyword>
<evidence type="ECO:0000259" key="8">
    <source>
        <dbReference type="PROSITE" id="PS50110"/>
    </source>
</evidence>
<evidence type="ECO:0000256" key="1">
    <source>
        <dbReference type="ARBA" id="ARBA00022553"/>
    </source>
</evidence>
<dbReference type="OrthoDB" id="9796655at2"/>
<dbReference type="SMART" id="SM00421">
    <property type="entry name" value="HTH_LUXR"/>
    <property type="match status" value="1"/>
</dbReference>
<dbReference type="eggNOG" id="COG2197">
    <property type="taxonomic scope" value="Bacteria"/>
</dbReference>
<dbReference type="Gene3D" id="3.40.50.2300">
    <property type="match status" value="1"/>
</dbReference>
<dbReference type="InterPro" id="IPR000792">
    <property type="entry name" value="Tscrpt_reg_LuxR_C"/>
</dbReference>
<dbReference type="AlphaFoldDB" id="B8GSX5"/>
<dbReference type="PROSITE" id="PS50110">
    <property type="entry name" value="RESPONSE_REGULATORY"/>
    <property type="match status" value="1"/>
</dbReference>
<evidence type="ECO:0000256" key="3">
    <source>
        <dbReference type="ARBA" id="ARBA00023015"/>
    </source>
</evidence>
<keyword evidence="5" id="KW-0804">Transcription</keyword>
<dbReference type="PANTHER" id="PTHR43214:SF3">
    <property type="entry name" value="RESPONSE REGULATOR UVRY"/>
    <property type="match status" value="1"/>
</dbReference>